<accession>A0AAE3YVQ8</accession>
<dbReference type="Proteomes" id="UP001183643">
    <property type="component" value="Unassembled WGS sequence"/>
</dbReference>
<sequence>MTRPIRTILAAALRALADRLDAVNRSAVDRDLREPVGGRLPDGVVGYALGGHAR</sequence>
<gene>
    <name evidence="1" type="ORF">J2S41_005679</name>
</gene>
<reference evidence="1" key="1">
    <citation type="submission" date="2023-07" db="EMBL/GenBank/DDBJ databases">
        <title>Sequencing the genomes of 1000 actinobacteria strains.</title>
        <authorList>
            <person name="Klenk H.-P."/>
        </authorList>
    </citation>
    <scope>NUCLEOTIDE SEQUENCE</scope>
    <source>
        <strain evidence="1">DSM 44707</strain>
    </source>
</reference>
<dbReference type="RefSeq" id="WP_310372094.1">
    <property type="nucleotide sequence ID" value="NZ_JAVDYB010000001.1"/>
</dbReference>
<evidence type="ECO:0000313" key="2">
    <source>
        <dbReference type="Proteomes" id="UP001183643"/>
    </source>
</evidence>
<proteinExistence type="predicted"/>
<keyword evidence="2" id="KW-1185">Reference proteome</keyword>
<organism evidence="1 2">
    <name type="scientific">Catenuloplanes atrovinosus</name>
    <dbReference type="NCBI Taxonomy" id="137266"/>
    <lineage>
        <taxon>Bacteria</taxon>
        <taxon>Bacillati</taxon>
        <taxon>Actinomycetota</taxon>
        <taxon>Actinomycetes</taxon>
        <taxon>Micromonosporales</taxon>
        <taxon>Micromonosporaceae</taxon>
        <taxon>Catenuloplanes</taxon>
    </lineage>
</organism>
<dbReference type="EMBL" id="JAVDYB010000001">
    <property type="protein sequence ID" value="MDR7278901.1"/>
    <property type="molecule type" value="Genomic_DNA"/>
</dbReference>
<name>A0AAE3YVQ8_9ACTN</name>
<dbReference type="AlphaFoldDB" id="A0AAE3YVQ8"/>
<comment type="caution">
    <text evidence="1">The sequence shown here is derived from an EMBL/GenBank/DDBJ whole genome shotgun (WGS) entry which is preliminary data.</text>
</comment>
<evidence type="ECO:0000313" key="1">
    <source>
        <dbReference type="EMBL" id="MDR7278901.1"/>
    </source>
</evidence>
<protein>
    <submittedName>
        <fullName evidence="1">Uncharacterized protein</fullName>
    </submittedName>
</protein>